<evidence type="ECO:0000313" key="1">
    <source>
        <dbReference type="EMBL" id="OQS07879.1"/>
    </source>
</evidence>
<reference evidence="1 2" key="1">
    <citation type="journal article" date="2014" name="Genome Biol. Evol.">
        <title>The secreted proteins of Achlya hypogyna and Thraustotheca clavata identify the ancestral oomycete secretome and reveal gene acquisitions by horizontal gene transfer.</title>
        <authorList>
            <person name="Misner I."/>
            <person name="Blouin N."/>
            <person name="Leonard G."/>
            <person name="Richards T.A."/>
            <person name="Lane C.E."/>
        </authorList>
    </citation>
    <scope>NUCLEOTIDE SEQUENCE [LARGE SCALE GENOMIC DNA]</scope>
    <source>
        <strain evidence="1 2">ATCC 34112</strain>
    </source>
</reference>
<organism evidence="1 2">
    <name type="scientific">Thraustotheca clavata</name>
    <dbReference type="NCBI Taxonomy" id="74557"/>
    <lineage>
        <taxon>Eukaryota</taxon>
        <taxon>Sar</taxon>
        <taxon>Stramenopiles</taxon>
        <taxon>Oomycota</taxon>
        <taxon>Saprolegniomycetes</taxon>
        <taxon>Saprolegniales</taxon>
        <taxon>Achlyaceae</taxon>
        <taxon>Thraustotheca</taxon>
    </lineage>
</organism>
<comment type="caution">
    <text evidence="1">The sequence shown here is derived from an EMBL/GenBank/DDBJ whole genome shotgun (WGS) entry which is preliminary data.</text>
</comment>
<dbReference type="EMBL" id="JNBS01000043">
    <property type="protein sequence ID" value="OQS07879.1"/>
    <property type="molecule type" value="Genomic_DNA"/>
</dbReference>
<dbReference type="OrthoDB" id="160195at2759"/>
<dbReference type="STRING" id="74557.A0A1W0ACJ2"/>
<dbReference type="Gene3D" id="1.25.40.10">
    <property type="entry name" value="Tetratricopeptide repeat domain"/>
    <property type="match status" value="1"/>
</dbReference>
<evidence type="ECO:0000313" key="2">
    <source>
        <dbReference type="Proteomes" id="UP000243217"/>
    </source>
</evidence>
<proteinExistence type="predicted"/>
<sequence length="307" mass="34799">MGDHLPDIAEEILYQHRALGSRTLTEALFSLDDDNDETIPVVPSKYNSLRSMSEALAPVEMDVQAQWKWLNGKHGEALVAFEDIAHQFPEYPHVNFKLGYLHLIMRNYSRALSAFTYAHFIMIQYIELQYRKEIDSINAQQKVAENRAMLWCSHAGRKEAYSVIKEDEKARHEQQLLMLSGGMTLDACITMGSLFSQLGLLQRAQVCFELAATIDPKHPNYLVEHGKALLQQRRPEKALIMFTLGLSEAQALSEQVFRAMIGQAISHIRLGHLAKAKDILNSIIESMSPLVENEIAPLLHDSEMDRA</sequence>
<dbReference type="InterPro" id="IPR019734">
    <property type="entry name" value="TPR_rpt"/>
</dbReference>
<feature type="non-terminal residue" evidence="1">
    <location>
        <position position="307"/>
    </location>
</feature>
<dbReference type="AlphaFoldDB" id="A0A1W0ACJ2"/>
<protein>
    <submittedName>
        <fullName evidence="1">Uncharacterized protein</fullName>
    </submittedName>
</protein>
<accession>A0A1W0ACJ2</accession>
<gene>
    <name evidence="1" type="ORF">THRCLA_00132</name>
</gene>
<dbReference type="Proteomes" id="UP000243217">
    <property type="component" value="Unassembled WGS sequence"/>
</dbReference>
<dbReference type="Pfam" id="PF13181">
    <property type="entry name" value="TPR_8"/>
    <property type="match status" value="1"/>
</dbReference>
<keyword evidence="2" id="KW-1185">Reference proteome</keyword>
<dbReference type="InterPro" id="IPR011990">
    <property type="entry name" value="TPR-like_helical_dom_sf"/>
</dbReference>
<name>A0A1W0ACJ2_9STRA</name>
<dbReference type="SUPFAM" id="SSF48452">
    <property type="entry name" value="TPR-like"/>
    <property type="match status" value="1"/>
</dbReference>